<protein>
    <submittedName>
        <fullName evidence="2 3">Uncharacterized protein LOC104712498</fullName>
    </submittedName>
</protein>
<dbReference type="Proteomes" id="UP000694864">
    <property type="component" value="Chromosome 9"/>
</dbReference>
<keyword evidence="1" id="KW-1185">Reference proteome</keyword>
<reference evidence="2 3" key="3">
    <citation type="submission" date="2025-05" db="UniProtKB">
        <authorList>
            <consortium name="RefSeq"/>
        </authorList>
    </citation>
    <scope>IDENTIFICATION</scope>
    <source>
        <tissue evidence="2 3">Leaf</tissue>
    </source>
</reference>
<evidence type="ECO:0000313" key="2">
    <source>
        <dbReference type="RefSeq" id="XP_010427715.1"/>
    </source>
</evidence>
<reference evidence="1" key="2">
    <citation type="journal article" date="2014" name="Nat. Commun.">
        <title>The emerging biofuel crop Camelina sativa retains a highly undifferentiated hexaploid genome structure.</title>
        <authorList>
            <person name="Kagale S."/>
            <person name="Koh C."/>
            <person name="Nixon J."/>
            <person name="Bollina V."/>
            <person name="Clarke W.E."/>
            <person name="Tuteja R."/>
            <person name="Spillane C."/>
            <person name="Robinson S.J."/>
            <person name="Links M.G."/>
            <person name="Clarke C."/>
            <person name="Higgins E.E."/>
            <person name="Huebert T."/>
            <person name="Sharpe A.G."/>
            <person name="Parkin I.A."/>
        </authorList>
    </citation>
    <scope>NUCLEOTIDE SEQUENCE [LARGE SCALE GENOMIC DNA]</scope>
    <source>
        <strain evidence="1">r\DH55</strain>
    </source>
</reference>
<sequence>MQLMNWIAEKKMLKKIKFCQKRIDGLNNGLASVAHYEQYYLEEAATELENARKYEDYLDFKSTHLEWKKIAEESAKIFTDMRPPALKRLLSLESLKKREIEALQHRRDVTTQKTRHCCLFF</sequence>
<evidence type="ECO:0000313" key="1">
    <source>
        <dbReference type="Proteomes" id="UP000694864"/>
    </source>
</evidence>
<accession>A0ABM0TKG2</accession>
<evidence type="ECO:0000313" key="3">
    <source>
        <dbReference type="RefSeq" id="XP_019085781.1"/>
    </source>
</evidence>
<proteinExistence type="predicted"/>
<dbReference type="RefSeq" id="XP_019085781.1">
    <property type="nucleotide sequence ID" value="XM_019230236.1"/>
</dbReference>
<dbReference type="RefSeq" id="XP_010427715.1">
    <property type="nucleotide sequence ID" value="XM_010429413.1"/>
</dbReference>
<dbReference type="GeneID" id="104712498"/>
<gene>
    <name evidence="2 3" type="primary">LOC104712498</name>
</gene>
<name>A0ABM0TKG2_CAMSA</name>
<organism evidence="1 2">
    <name type="scientific">Camelina sativa</name>
    <name type="common">False flax</name>
    <name type="synonym">Myagrum sativum</name>
    <dbReference type="NCBI Taxonomy" id="90675"/>
    <lineage>
        <taxon>Eukaryota</taxon>
        <taxon>Viridiplantae</taxon>
        <taxon>Streptophyta</taxon>
        <taxon>Embryophyta</taxon>
        <taxon>Tracheophyta</taxon>
        <taxon>Spermatophyta</taxon>
        <taxon>Magnoliopsida</taxon>
        <taxon>eudicotyledons</taxon>
        <taxon>Gunneridae</taxon>
        <taxon>Pentapetalae</taxon>
        <taxon>rosids</taxon>
        <taxon>malvids</taxon>
        <taxon>Brassicales</taxon>
        <taxon>Brassicaceae</taxon>
        <taxon>Camelineae</taxon>
        <taxon>Camelina</taxon>
    </lineage>
</organism>
<reference evidence="1" key="1">
    <citation type="journal article" date="1997" name="Nucleic Acids Res.">
        <title>tRNAscan-SE: a program for improved detection of transfer RNA genes in genomic sequence.</title>
        <authorList>
            <person name="Lowe T.M."/>
            <person name="Eddy S.R."/>
        </authorList>
    </citation>
    <scope>NUCLEOTIDE SEQUENCE [LARGE SCALE GENOMIC DNA]</scope>
    <source>
        <strain evidence="1">r\DH55</strain>
    </source>
</reference>